<name>A0A2G2VF06_CAPBA</name>
<evidence type="ECO:0000313" key="2">
    <source>
        <dbReference type="Proteomes" id="UP000224567"/>
    </source>
</evidence>
<reference evidence="2" key="2">
    <citation type="journal article" date="2017" name="J. Anim. Genet.">
        <title>Multiple reference genome sequences of hot pepper reveal the massive evolution of plant disease resistance genes by retroduplication.</title>
        <authorList>
            <person name="Kim S."/>
            <person name="Park J."/>
            <person name="Yeom S.-I."/>
            <person name="Kim Y.-M."/>
            <person name="Seo E."/>
            <person name="Kim K.-T."/>
            <person name="Kim M.-S."/>
            <person name="Lee J.M."/>
            <person name="Cheong K."/>
            <person name="Shin H.-S."/>
            <person name="Kim S.-B."/>
            <person name="Han K."/>
            <person name="Lee J."/>
            <person name="Park M."/>
            <person name="Lee H.-A."/>
            <person name="Lee H.-Y."/>
            <person name="Lee Y."/>
            <person name="Oh S."/>
            <person name="Lee J.H."/>
            <person name="Choi E."/>
            <person name="Choi E."/>
            <person name="Lee S.E."/>
            <person name="Jeon J."/>
            <person name="Kim H."/>
            <person name="Choi G."/>
            <person name="Song H."/>
            <person name="Lee J."/>
            <person name="Lee S.-C."/>
            <person name="Kwon J.-K."/>
            <person name="Lee H.-Y."/>
            <person name="Koo N."/>
            <person name="Hong Y."/>
            <person name="Kim R.W."/>
            <person name="Kang W.-H."/>
            <person name="Huh J.H."/>
            <person name="Kang B.-C."/>
            <person name="Yang T.-J."/>
            <person name="Lee Y.-H."/>
            <person name="Bennetzen J.L."/>
            <person name="Choi D."/>
        </authorList>
    </citation>
    <scope>NUCLEOTIDE SEQUENCE [LARGE SCALE GENOMIC DNA]</scope>
    <source>
        <strain evidence="2">cv. PBC81</strain>
    </source>
</reference>
<accession>A0A2G2VF06</accession>
<keyword evidence="2" id="KW-1185">Reference proteome</keyword>
<dbReference type="OrthoDB" id="1305335at2759"/>
<dbReference type="EMBL" id="MLFT02000012">
    <property type="protein sequence ID" value="PHT31553.1"/>
    <property type="molecule type" value="Genomic_DNA"/>
</dbReference>
<protein>
    <submittedName>
        <fullName evidence="1">Uncharacterized protein</fullName>
    </submittedName>
</protein>
<gene>
    <name evidence="1" type="ORF">CQW23_27890</name>
</gene>
<organism evidence="1 2">
    <name type="scientific">Capsicum baccatum</name>
    <name type="common">Peruvian pepper</name>
    <dbReference type="NCBI Taxonomy" id="33114"/>
    <lineage>
        <taxon>Eukaryota</taxon>
        <taxon>Viridiplantae</taxon>
        <taxon>Streptophyta</taxon>
        <taxon>Embryophyta</taxon>
        <taxon>Tracheophyta</taxon>
        <taxon>Spermatophyta</taxon>
        <taxon>Magnoliopsida</taxon>
        <taxon>eudicotyledons</taxon>
        <taxon>Gunneridae</taxon>
        <taxon>Pentapetalae</taxon>
        <taxon>asterids</taxon>
        <taxon>lamiids</taxon>
        <taxon>Solanales</taxon>
        <taxon>Solanaceae</taxon>
        <taxon>Solanoideae</taxon>
        <taxon>Capsiceae</taxon>
        <taxon>Capsicum</taxon>
    </lineage>
</organism>
<reference evidence="1 2" key="1">
    <citation type="journal article" date="2017" name="Genome Biol.">
        <title>New reference genome sequences of hot pepper reveal the massive evolution of plant disease-resistance genes by retroduplication.</title>
        <authorList>
            <person name="Kim S."/>
            <person name="Park J."/>
            <person name="Yeom S.I."/>
            <person name="Kim Y.M."/>
            <person name="Seo E."/>
            <person name="Kim K.T."/>
            <person name="Kim M.S."/>
            <person name="Lee J.M."/>
            <person name="Cheong K."/>
            <person name="Shin H.S."/>
            <person name="Kim S.B."/>
            <person name="Han K."/>
            <person name="Lee J."/>
            <person name="Park M."/>
            <person name="Lee H.A."/>
            <person name="Lee H.Y."/>
            <person name="Lee Y."/>
            <person name="Oh S."/>
            <person name="Lee J.H."/>
            <person name="Choi E."/>
            <person name="Choi E."/>
            <person name="Lee S.E."/>
            <person name="Jeon J."/>
            <person name="Kim H."/>
            <person name="Choi G."/>
            <person name="Song H."/>
            <person name="Lee J."/>
            <person name="Lee S.C."/>
            <person name="Kwon J.K."/>
            <person name="Lee H.Y."/>
            <person name="Koo N."/>
            <person name="Hong Y."/>
            <person name="Kim R.W."/>
            <person name="Kang W.H."/>
            <person name="Huh J.H."/>
            <person name="Kang B.C."/>
            <person name="Yang T.J."/>
            <person name="Lee Y.H."/>
            <person name="Bennetzen J.L."/>
            <person name="Choi D."/>
        </authorList>
    </citation>
    <scope>NUCLEOTIDE SEQUENCE [LARGE SCALE GENOMIC DNA]</scope>
    <source>
        <strain evidence="2">cv. PBC81</strain>
    </source>
</reference>
<proteinExistence type="predicted"/>
<dbReference type="Proteomes" id="UP000224567">
    <property type="component" value="Unassembled WGS sequence"/>
</dbReference>
<evidence type="ECO:0000313" key="1">
    <source>
        <dbReference type="EMBL" id="PHT31553.1"/>
    </source>
</evidence>
<dbReference type="AlphaFoldDB" id="A0A2G2VF06"/>
<comment type="caution">
    <text evidence="1">The sequence shown here is derived from an EMBL/GenBank/DDBJ whole genome shotgun (WGS) entry which is preliminary data.</text>
</comment>
<sequence>MARLDDSIRLDVRLLKPPDLSTTISVSSSLEQKHQLQKLSNFGKGTWQQSRTSFDSTTNSTKSGTSLVTSFTSANIQTSNQTPIVKRLIHAEMGEKRAKGLCYNCDELYSATHQCKRLFWMELDNSVDTVSEVLDDGTEIRA</sequence>